<protein>
    <submittedName>
        <fullName evidence="1">ABC transporter family protein</fullName>
    </submittedName>
</protein>
<organism evidence="1 2">
    <name type="scientific">Artemisia annua</name>
    <name type="common">Sweet wormwood</name>
    <dbReference type="NCBI Taxonomy" id="35608"/>
    <lineage>
        <taxon>Eukaryota</taxon>
        <taxon>Viridiplantae</taxon>
        <taxon>Streptophyta</taxon>
        <taxon>Embryophyta</taxon>
        <taxon>Tracheophyta</taxon>
        <taxon>Spermatophyta</taxon>
        <taxon>Magnoliopsida</taxon>
        <taxon>eudicotyledons</taxon>
        <taxon>Gunneridae</taxon>
        <taxon>Pentapetalae</taxon>
        <taxon>asterids</taxon>
        <taxon>campanulids</taxon>
        <taxon>Asterales</taxon>
        <taxon>Asteraceae</taxon>
        <taxon>Asteroideae</taxon>
        <taxon>Anthemideae</taxon>
        <taxon>Artemisiinae</taxon>
        <taxon>Artemisia</taxon>
    </lineage>
</organism>
<keyword evidence="2" id="KW-1185">Reference proteome</keyword>
<dbReference type="AlphaFoldDB" id="A0A2U1L691"/>
<comment type="caution">
    <text evidence="1">The sequence shown here is derived from an EMBL/GenBank/DDBJ whole genome shotgun (WGS) entry which is preliminary data.</text>
</comment>
<dbReference type="STRING" id="35608.A0A2U1L691"/>
<name>A0A2U1L691_ARTAN</name>
<sequence length="261" mass="29152">MNDMAGAMMLANAATRVRNKPKLVFLHPDMAGAMMLANAATRVRNKPKLVFLHPVQPKTSLPNLPSRPTHNSIRLHSLRNRQPTMAEVMTSTKMAMPTVGVDVAFGFGRFNLTNDETQVRVAKALSAMDMHDYLQDHEGLFGLGLLTKRDNQTTEWNQEVLINPRMIADEANNSFAGERGFVSTKKPKASSQSAYVEDTDFEDDDKDEEEYVSEAKGVVGGTRVPRVPREARYGQVLVVEKEKFGDYWKCLGVDVITTLEH</sequence>
<dbReference type="Proteomes" id="UP000245207">
    <property type="component" value="Unassembled WGS sequence"/>
</dbReference>
<dbReference type="OrthoDB" id="6500128at2759"/>
<gene>
    <name evidence="1" type="ORF">CTI12_AA488330</name>
</gene>
<reference evidence="1 2" key="1">
    <citation type="journal article" date="2018" name="Mol. Plant">
        <title>The genome of Artemisia annua provides insight into the evolution of Asteraceae family and artemisinin biosynthesis.</title>
        <authorList>
            <person name="Shen Q."/>
            <person name="Zhang L."/>
            <person name="Liao Z."/>
            <person name="Wang S."/>
            <person name="Yan T."/>
            <person name="Shi P."/>
            <person name="Liu M."/>
            <person name="Fu X."/>
            <person name="Pan Q."/>
            <person name="Wang Y."/>
            <person name="Lv Z."/>
            <person name="Lu X."/>
            <person name="Zhang F."/>
            <person name="Jiang W."/>
            <person name="Ma Y."/>
            <person name="Chen M."/>
            <person name="Hao X."/>
            <person name="Li L."/>
            <person name="Tang Y."/>
            <person name="Lv G."/>
            <person name="Zhou Y."/>
            <person name="Sun X."/>
            <person name="Brodelius P.E."/>
            <person name="Rose J.K.C."/>
            <person name="Tang K."/>
        </authorList>
    </citation>
    <scope>NUCLEOTIDE SEQUENCE [LARGE SCALE GENOMIC DNA]</scope>
    <source>
        <strain evidence="2">cv. Huhao1</strain>
        <tissue evidence="1">Leaf</tissue>
    </source>
</reference>
<dbReference type="EMBL" id="PKPP01011240">
    <property type="protein sequence ID" value="PWA44522.1"/>
    <property type="molecule type" value="Genomic_DNA"/>
</dbReference>
<accession>A0A2U1L691</accession>
<proteinExistence type="predicted"/>
<evidence type="ECO:0000313" key="2">
    <source>
        <dbReference type="Proteomes" id="UP000245207"/>
    </source>
</evidence>
<evidence type="ECO:0000313" key="1">
    <source>
        <dbReference type="EMBL" id="PWA44522.1"/>
    </source>
</evidence>